<gene>
    <name evidence="5" type="ORF">GUITHDRAFT_108455</name>
</gene>
<dbReference type="InterPro" id="IPR050374">
    <property type="entry name" value="RRT5_SRSF_SR"/>
</dbReference>
<dbReference type="RefSeq" id="XP_005832562.1">
    <property type="nucleotide sequence ID" value="XM_005832505.1"/>
</dbReference>
<keyword evidence="1 2" id="KW-0694">RNA-binding</keyword>
<evidence type="ECO:0000256" key="2">
    <source>
        <dbReference type="PROSITE-ProRule" id="PRU00176"/>
    </source>
</evidence>
<dbReference type="PaxDb" id="55529-EKX45582"/>
<dbReference type="SMART" id="SM00360">
    <property type="entry name" value="RRM"/>
    <property type="match status" value="2"/>
</dbReference>
<dbReference type="Proteomes" id="UP000011087">
    <property type="component" value="Unassembled WGS sequence"/>
</dbReference>
<feature type="signal peptide" evidence="3">
    <location>
        <begin position="1"/>
        <end position="23"/>
    </location>
</feature>
<dbReference type="PANTHER" id="PTHR23003">
    <property type="entry name" value="RNA RECOGNITION MOTIF RRM DOMAIN CONTAINING PROTEIN"/>
    <property type="match status" value="1"/>
</dbReference>
<dbReference type="CDD" id="cd00590">
    <property type="entry name" value="RRM_SF"/>
    <property type="match status" value="1"/>
</dbReference>
<evidence type="ECO:0000256" key="1">
    <source>
        <dbReference type="ARBA" id="ARBA00022884"/>
    </source>
</evidence>
<feature type="domain" description="RRM" evidence="4">
    <location>
        <begin position="282"/>
        <end position="357"/>
    </location>
</feature>
<dbReference type="PROSITE" id="PS50102">
    <property type="entry name" value="RRM"/>
    <property type="match status" value="2"/>
</dbReference>
<feature type="domain" description="RRM" evidence="4">
    <location>
        <begin position="150"/>
        <end position="238"/>
    </location>
</feature>
<reference evidence="7" key="2">
    <citation type="submission" date="2012-11" db="EMBL/GenBank/DDBJ databases">
        <authorList>
            <person name="Kuo A."/>
            <person name="Curtis B.A."/>
            <person name="Tanifuji G."/>
            <person name="Burki F."/>
            <person name="Gruber A."/>
            <person name="Irimia M."/>
            <person name="Maruyama S."/>
            <person name="Arias M.C."/>
            <person name="Ball S.G."/>
            <person name="Gile G.H."/>
            <person name="Hirakawa Y."/>
            <person name="Hopkins J.F."/>
            <person name="Rensing S.A."/>
            <person name="Schmutz J."/>
            <person name="Symeonidi A."/>
            <person name="Elias M."/>
            <person name="Eveleigh R.J."/>
            <person name="Herman E.K."/>
            <person name="Klute M.J."/>
            <person name="Nakayama T."/>
            <person name="Obornik M."/>
            <person name="Reyes-Prieto A."/>
            <person name="Armbrust E.V."/>
            <person name="Aves S.J."/>
            <person name="Beiko R.G."/>
            <person name="Coutinho P."/>
            <person name="Dacks J.B."/>
            <person name="Durnford D.G."/>
            <person name="Fast N.M."/>
            <person name="Green B.R."/>
            <person name="Grisdale C."/>
            <person name="Hempe F."/>
            <person name="Henrissat B."/>
            <person name="Hoppner M.P."/>
            <person name="Ishida K.-I."/>
            <person name="Kim E."/>
            <person name="Koreny L."/>
            <person name="Kroth P.G."/>
            <person name="Liu Y."/>
            <person name="Malik S.-B."/>
            <person name="Maier U.G."/>
            <person name="McRose D."/>
            <person name="Mock T."/>
            <person name="Neilson J.A."/>
            <person name="Onodera N.T."/>
            <person name="Poole A.M."/>
            <person name="Pritham E.J."/>
            <person name="Richards T.A."/>
            <person name="Rocap G."/>
            <person name="Roy S.W."/>
            <person name="Sarai C."/>
            <person name="Schaack S."/>
            <person name="Shirato S."/>
            <person name="Slamovits C.H."/>
            <person name="Spencer D.F."/>
            <person name="Suzuki S."/>
            <person name="Worden A.Z."/>
            <person name="Zauner S."/>
            <person name="Barry K."/>
            <person name="Bell C."/>
            <person name="Bharti A.K."/>
            <person name="Crow J.A."/>
            <person name="Grimwood J."/>
            <person name="Kramer R."/>
            <person name="Lindquist E."/>
            <person name="Lucas S."/>
            <person name="Salamov A."/>
            <person name="McFadden G.I."/>
            <person name="Lane C.E."/>
            <person name="Keeling P.J."/>
            <person name="Gray M.W."/>
            <person name="Grigoriev I.V."/>
            <person name="Archibald J.M."/>
        </authorList>
    </citation>
    <scope>NUCLEOTIDE SEQUENCE</scope>
    <source>
        <strain evidence="7">CCMP2712</strain>
    </source>
</reference>
<dbReference type="AlphaFoldDB" id="L1JB76"/>
<dbReference type="OrthoDB" id="10067824at2759"/>
<dbReference type="InterPro" id="IPR035979">
    <property type="entry name" value="RBD_domain_sf"/>
</dbReference>
<dbReference type="Pfam" id="PF00076">
    <property type="entry name" value="RRM_1"/>
    <property type="match status" value="2"/>
</dbReference>
<proteinExistence type="predicted"/>
<reference evidence="6" key="3">
    <citation type="submission" date="2016-03" db="UniProtKB">
        <authorList>
            <consortium name="EnsemblProtists"/>
        </authorList>
    </citation>
    <scope>IDENTIFICATION</scope>
</reference>
<evidence type="ECO:0000313" key="5">
    <source>
        <dbReference type="EMBL" id="EKX45582.1"/>
    </source>
</evidence>
<evidence type="ECO:0000256" key="3">
    <source>
        <dbReference type="SAM" id="SignalP"/>
    </source>
</evidence>
<dbReference type="SUPFAM" id="SSF54928">
    <property type="entry name" value="RNA-binding domain, RBD"/>
    <property type="match status" value="2"/>
</dbReference>
<evidence type="ECO:0000313" key="7">
    <source>
        <dbReference type="Proteomes" id="UP000011087"/>
    </source>
</evidence>
<dbReference type="GeneID" id="17302349"/>
<evidence type="ECO:0000313" key="6">
    <source>
        <dbReference type="EnsemblProtists" id="EKX45582"/>
    </source>
</evidence>
<keyword evidence="3" id="KW-0732">Signal</keyword>
<dbReference type="KEGG" id="gtt:GUITHDRAFT_108455"/>
<dbReference type="GO" id="GO:0005634">
    <property type="term" value="C:nucleus"/>
    <property type="evidence" value="ECO:0007669"/>
    <property type="project" value="TreeGrafter"/>
</dbReference>
<reference evidence="5 7" key="1">
    <citation type="journal article" date="2012" name="Nature">
        <title>Algal genomes reveal evolutionary mosaicism and the fate of nucleomorphs.</title>
        <authorList>
            <consortium name="DOE Joint Genome Institute"/>
            <person name="Curtis B.A."/>
            <person name="Tanifuji G."/>
            <person name="Burki F."/>
            <person name="Gruber A."/>
            <person name="Irimia M."/>
            <person name="Maruyama S."/>
            <person name="Arias M.C."/>
            <person name="Ball S.G."/>
            <person name="Gile G.H."/>
            <person name="Hirakawa Y."/>
            <person name="Hopkins J.F."/>
            <person name="Kuo A."/>
            <person name="Rensing S.A."/>
            <person name="Schmutz J."/>
            <person name="Symeonidi A."/>
            <person name="Elias M."/>
            <person name="Eveleigh R.J."/>
            <person name="Herman E.K."/>
            <person name="Klute M.J."/>
            <person name="Nakayama T."/>
            <person name="Obornik M."/>
            <person name="Reyes-Prieto A."/>
            <person name="Armbrust E.V."/>
            <person name="Aves S.J."/>
            <person name="Beiko R.G."/>
            <person name="Coutinho P."/>
            <person name="Dacks J.B."/>
            <person name="Durnford D.G."/>
            <person name="Fast N.M."/>
            <person name="Green B.R."/>
            <person name="Grisdale C.J."/>
            <person name="Hempel F."/>
            <person name="Henrissat B."/>
            <person name="Hoppner M.P."/>
            <person name="Ishida K."/>
            <person name="Kim E."/>
            <person name="Koreny L."/>
            <person name="Kroth P.G."/>
            <person name="Liu Y."/>
            <person name="Malik S.B."/>
            <person name="Maier U.G."/>
            <person name="McRose D."/>
            <person name="Mock T."/>
            <person name="Neilson J.A."/>
            <person name="Onodera N.T."/>
            <person name="Poole A.M."/>
            <person name="Pritham E.J."/>
            <person name="Richards T.A."/>
            <person name="Rocap G."/>
            <person name="Roy S.W."/>
            <person name="Sarai C."/>
            <person name="Schaack S."/>
            <person name="Shirato S."/>
            <person name="Slamovits C.H."/>
            <person name="Spencer D.F."/>
            <person name="Suzuki S."/>
            <person name="Worden A.Z."/>
            <person name="Zauner S."/>
            <person name="Barry K."/>
            <person name="Bell C."/>
            <person name="Bharti A.K."/>
            <person name="Crow J.A."/>
            <person name="Grimwood J."/>
            <person name="Kramer R."/>
            <person name="Lindquist E."/>
            <person name="Lucas S."/>
            <person name="Salamov A."/>
            <person name="McFadden G.I."/>
            <person name="Lane C.E."/>
            <person name="Keeling P.J."/>
            <person name="Gray M.W."/>
            <person name="Grigoriev I.V."/>
            <person name="Archibald J.M."/>
        </authorList>
    </citation>
    <scope>NUCLEOTIDE SEQUENCE</scope>
    <source>
        <strain evidence="5 7">CCMP2712</strain>
    </source>
</reference>
<evidence type="ECO:0000259" key="4">
    <source>
        <dbReference type="PROSITE" id="PS50102"/>
    </source>
</evidence>
<dbReference type="InterPro" id="IPR000504">
    <property type="entry name" value="RRM_dom"/>
</dbReference>
<protein>
    <recommendedName>
        <fullName evidence="4">RRM domain-containing protein</fullName>
    </recommendedName>
</protein>
<dbReference type="GO" id="GO:0003729">
    <property type="term" value="F:mRNA binding"/>
    <property type="evidence" value="ECO:0007669"/>
    <property type="project" value="TreeGrafter"/>
</dbReference>
<sequence>MRRTCRTSIFLLVFLLNHEYTSSLDSSNIDVSNQPRNMFGLSQTTYWQVQEEMGNHPCITSFHHAADYSMITVENNVVQEDKRLEALLTADNVTVTGRDARMVLRNLKGARQEGQKSTKSTLRAKARVRVLASNFLDKKKVKSVPFVDTDRLFVPNIPADITQDDIRRELSNYGEVEVVDINRNMHFARIKFNSSAPVNLILQRSPLVIKEQLLDFKPHVTSASQQEGSELQVEGRRKLITRVLEDSSPLFGVGIKRKVSQVERRLVPMDQNSTFCFQYDQNAIVVHNLHPLLKTQDVRDKFSKCGKIVDMEFGDLVEGKSKYALIRFRDHEGMSNACEMDGMKFRGRVMRIRERGKKQSMHDEFESMMDARQPSALEGTLNAFNLPGSKK</sequence>
<organism evidence="5">
    <name type="scientific">Guillardia theta (strain CCMP2712)</name>
    <name type="common">Cryptophyte</name>
    <dbReference type="NCBI Taxonomy" id="905079"/>
    <lineage>
        <taxon>Eukaryota</taxon>
        <taxon>Cryptophyceae</taxon>
        <taxon>Pyrenomonadales</taxon>
        <taxon>Geminigeraceae</taxon>
        <taxon>Guillardia</taxon>
    </lineage>
</organism>
<keyword evidence="7" id="KW-1185">Reference proteome</keyword>
<dbReference type="EnsemblProtists" id="EKX45582">
    <property type="protein sequence ID" value="EKX45582"/>
    <property type="gene ID" value="GUITHDRAFT_108455"/>
</dbReference>
<accession>L1JB76</accession>
<dbReference type="Gene3D" id="3.30.70.330">
    <property type="match status" value="2"/>
</dbReference>
<dbReference type="GO" id="GO:0005737">
    <property type="term" value="C:cytoplasm"/>
    <property type="evidence" value="ECO:0007669"/>
    <property type="project" value="TreeGrafter"/>
</dbReference>
<dbReference type="HOGENOM" id="CLU_706866_0_0_1"/>
<dbReference type="EMBL" id="JH992998">
    <property type="protein sequence ID" value="EKX45582.1"/>
    <property type="molecule type" value="Genomic_DNA"/>
</dbReference>
<dbReference type="InterPro" id="IPR012677">
    <property type="entry name" value="Nucleotide-bd_a/b_plait_sf"/>
</dbReference>
<feature type="chain" id="PRO_5008771203" description="RRM domain-containing protein" evidence="3">
    <location>
        <begin position="24"/>
        <end position="391"/>
    </location>
</feature>
<name>L1JB76_GUITC</name>